<comment type="caution">
    <text evidence="1">The sequence shown here is derived from an EMBL/GenBank/DDBJ whole genome shotgun (WGS) entry which is preliminary data.</text>
</comment>
<evidence type="ECO:0000313" key="2">
    <source>
        <dbReference type="Proteomes" id="UP000692954"/>
    </source>
</evidence>
<proteinExistence type="predicted"/>
<dbReference type="EMBL" id="CAJJDN010000521">
    <property type="protein sequence ID" value="CAD8131377.1"/>
    <property type="molecule type" value="Genomic_DNA"/>
</dbReference>
<dbReference type="Proteomes" id="UP000692954">
    <property type="component" value="Unassembled WGS sequence"/>
</dbReference>
<organism evidence="1 2">
    <name type="scientific">Paramecium sonneborni</name>
    <dbReference type="NCBI Taxonomy" id="65129"/>
    <lineage>
        <taxon>Eukaryota</taxon>
        <taxon>Sar</taxon>
        <taxon>Alveolata</taxon>
        <taxon>Ciliophora</taxon>
        <taxon>Intramacronucleata</taxon>
        <taxon>Oligohymenophorea</taxon>
        <taxon>Peniculida</taxon>
        <taxon>Parameciidae</taxon>
        <taxon>Paramecium</taxon>
    </lineage>
</organism>
<gene>
    <name evidence="1" type="ORF">PSON_ATCC_30995.1.T5210001</name>
</gene>
<name>A0A8S1RVM0_9CILI</name>
<evidence type="ECO:0000313" key="1">
    <source>
        <dbReference type="EMBL" id="CAD8131377.1"/>
    </source>
</evidence>
<sequence length="70" mass="8278">MYIIYTNRMECILLLVEQVLYVKKAEHRQVLQQSINMNILIVGIFFDLHKNNEQICTTKICSKTNLAFPF</sequence>
<reference evidence="1" key="1">
    <citation type="submission" date="2021-01" db="EMBL/GenBank/DDBJ databases">
        <authorList>
            <consortium name="Genoscope - CEA"/>
            <person name="William W."/>
        </authorList>
    </citation>
    <scope>NUCLEOTIDE SEQUENCE</scope>
</reference>
<dbReference type="AlphaFoldDB" id="A0A8S1RVM0"/>
<protein>
    <submittedName>
        <fullName evidence="1">Uncharacterized protein</fullName>
    </submittedName>
</protein>
<keyword evidence="2" id="KW-1185">Reference proteome</keyword>
<accession>A0A8S1RVM0</accession>